<dbReference type="Proteomes" id="UP001523543">
    <property type="component" value="Unassembled WGS sequence"/>
</dbReference>
<dbReference type="GO" id="GO:0003700">
    <property type="term" value="F:DNA-binding transcription factor activity"/>
    <property type="evidence" value="ECO:0007669"/>
    <property type="project" value="InterPro"/>
</dbReference>
<feature type="domain" description="HTH marR-type" evidence="4">
    <location>
        <begin position="1"/>
        <end position="142"/>
    </location>
</feature>
<dbReference type="Pfam" id="PF01047">
    <property type="entry name" value="MarR"/>
    <property type="match status" value="1"/>
</dbReference>
<dbReference type="PRINTS" id="PR00598">
    <property type="entry name" value="HTHMARR"/>
</dbReference>
<sequence length="149" mass="16663">MKNSADWDPLRHPGHYFSRIARGLTRIGDVRLRHLGFATAQLPVLTALKDGAALSQKELAKWAKVEQPTMAQMLSRMERDGLVHRVPDPEDKRSSLISLTDAALEKLPAGRAILRQGNSEMTKGLTKEEIETLVSLLRRVLENVDSMEP</sequence>
<evidence type="ECO:0000256" key="1">
    <source>
        <dbReference type="ARBA" id="ARBA00023015"/>
    </source>
</evidence>
<dbReference type="InterPro" id="IPR036390">
    <property type="entry name" value="WH_DNA-bd_sf"/>
</dbReference>
<keyword evidence="3" id="KW-0804">Transcription</keyword>
<evidence type="ECO:0000313" key="8">
    <source>
        <dbReference type="Proteomes" id="UP001523543"/>
    </source>
</evidence>
<keyword evidence="8" id="KW-1185">Reference proteome</keyword>
<protein>
    <submittedName>
        <fullName evidence="5">MarR family transcriptional regulator</fullName>
    </submittedName>
</protein>
<evidence type="ECO:0000313" key="5">
    <source>
        <dbReference type="EMBL" id="KXV71542.1"/>
    </source>
</evidence>
<dbReference type="PANTHER" id="PTHR42756">
    <property type="entry name" value="TRANSCRIPTIONAL REGULATOR, MARR"/>
    <property type="match status" value="1"/>
</dbReference>
<dbReference type="GO" id="GO:0003677">
    <property type="term" value="F:DNA binding"/>
    <property type="evidence" value="ECO:0007669"/>
    <property type="project" value="UniProtKB-KW"/>
</dbReference>
<dbReference type="EMBL" id="LHZY01000022">
    <property type="protein sequence ID" value="KXV71542.1"/>
    <property type="molecule type" value="Genomic_DNA"/>
</dbReference>
<reference evidence="5 7" key="1">
    <citation type="submission" date="2015-06" db="EMBL/GenBank/DDBJ databases">
        <title>Improved classification and identification of acetic acid bacteria using matrix-assisted laser desorption/ionization time-of-flight mass spectrometry; Gluconobacter nephelii and Gluconobacter uchimurae are later heterotypic synonyms of Gluconobacter japonicus and Gluconobacter oxydans, respectively.</title>
        <authorList>
            <person name="Li L."/>
            <person name="Cleenwerck I."/>
            <person name="De Vuyst L."/>
            <person name="Vandamme P."/>
        </authorList>
    </citation>
    <scope>NUCLEOTIDE SEQUENCE [LARGE SCALE GENOMIC DNA]</scope>
    <source>
        <strain evidence="5 7">LMG 1608</strain>
    </source>
</reference>
<reference evidence="6 8" key="2">
    <citation type="submission" date="2022-06" db="EMBL/GenBank/DDBJ databases">
        <title>Acetobacer genomes from food samples.</title>
        <authorList>
            <person name="Sombolestani A."/>
        </authorList>
    </citation>
    <scope>NUCLEOTIDE SEQUENCE [LARGE SCALE GENOMIC DNA]</scope>
    <source>
        <strain evidence="6 8">R-83281</strain>
    </source>
</reference>
<evidence type="ECO:0000256" key="3">
    <source>
        <dbReference type="ARBA" id="ARBA00023163"/>
    </source>
</evidence>
<name>A0A149UUB6_9PROT</name>
<keyword evidence="2" id="KW-0238">DNA-binding</keyword>
<dbReference type="PROSITE" id="PS50995">
    <property type="entry name" value="HTH_MARR_2"/>
    <property type="match status" value="1"/>
</dbReference>
<dbReference type="InterPro" id="IPR036388">
    <property type="entry name" value="WH-like_DNA-bd_sf"/>
</dbReference>
<gene>
    <name evidence="5" type="ORF">AD952_08625</name>
    <name evidence="6" type="ORF">NKW54_15310</name>
</gene>
<evidence type="ECO:0000313" key="6">
    <source>
        <dbReference type="EMBL" id="MCP1247280.1"/>
    </source>
</evidence>
<dbReference type="SMART" id="SM00347">
    <property type="entry name" value="HTH_MARR"/>
    <property type="match status" value="1"/>
</dbReference>
<dbReference type="Proteomes" id="UP000075312">
    <property type="component" value="Unassembled WGS sequence"/>
</dbReference>
<dbReference type="Gene3D" id="1.10.10.10">
    <property type="entry name" value="Winged helix-like DNA-binding domain superfamily/Winged helix DNA-binding domain"/>
    <property type="match status" value="1"/>
</dbReference>
<dbReference type="AlphaFoldDB" id="A0A149UUB6"/>
<dbReference type="SUPFAM" id="SSF46785">
    <property type="entry name" value="Winged helix' DNA-binding domain"/>
    <property type="match status" value="1"/>
</dbReference>
<proteinExistence type="predicted"/>
<dbReference type="PANTHER" id="PTHR42756:SF1">
    <property type="entry name" value="TRANSCRIPTIONAL REPRESSOR OF EMRAB OPERON"/>
    <property type="match status" value="1"/>
</dbReference>
<dbReference type="InterPro" id="IPR000835">
    <property type="entry name" value="HTH_MarR-typ"/>
</dbReference>
<dbReference type="PATRIC" id="fig|178900.6.peg.1016"/>
<dbReference type="RefSeq" id="WP_062142277.1">
    <property type="nucleotide sequence ID" value="NZ_JAMYZR010000075.1"/>
</dbReference>
<keyword evidence="1" id="KW-0805">Transcription regulation</keyword>
<organism evidence="5 7">
    <name type="scientific">Acetobacter cerevisiae</name>
    <dbReference type="NCBI Taxonomy" id="178900"/>
    <lineage>
        <taxon>Bacteria</taxon>
        <taxon>Pseudomonadati</taxon>
        <taxon>Pseudomonadota</taxon>
        <taxon>Alphaproteobacteria</taxon>
        <taxon>Acetobacterales</taxon>
        <taxon>Acetobacteraceae</taxon>
        <taxon>Acetobacter</taxon>
    </lineage>
</organism>
<evidence type="ECO:0000313" key="7">
    <source>
        <dbReference type="Proteomes" id="UP000075312"/>
    </source>
</evidence>
<dbReference type="EMBL" id="JAMYZR010000075">
    <property type="protein sequence ID" value="MCP1247280.1"/>
    <property type="molecule type" value="Genomic_DNA"/>
</dbReference>
<evidence type="ECO:0000259" key="4">
    <source>
        <dbReference type="PROSITE" id="PS50995"/>
    </source>
</evidence>
<evidence type="ECO:0000256" key="2">
    <source>
        <dbReference type="ARBA" id="ARBA00023125"/>
    </source>
</evidence>
<accession>A0A149UUB6</accession>
<comment type="caution">
    <text evidence="5">The sequence shown here is derived from an EMBL/GenBank/DDBJ whole genome shotgun (WGS) entry which is preliminary data.</text>
</comment>